<dbReference type="AlphaFoldDB" id="A0A7R8UJX5"/>
<protein>
    <submittedName>
        <fullName evidence="1">Uncharacterized protein</fullName>
    </submittedName>
</protein>
<proteinExistence type="predicted"/>
<gene>
    <name evidence="1" type="ORF">HERILL_LOCUS4478</name>
</gene>
<name>A0A7R8UJX5_HERIL</name>
<accession>A0A7R8UJX5</accession>
<sequence>MRAGKNNTNGRHLLKSVSGRKSATGDFFQFAAVLGGINSSESVLKTRVKFFECLNNILKCPQCCKRLKTDSTEVSEFLVSSASDRGNLR</sequence>
<reference evidence="1 2" key="1">
    <citation type="submission" date="2020-11" db="EMBL/GenBank/DDBJ databases">
        <authorList>
            <person name="Wallbank WR R."/>
            <person name="Pardo Diaz C."/>
            <person name="Kozak K."/>
            <person name="Martin S."/>
            <person name="Jiggins C."/>
            <person name="Moest M."/>
            <person name="Warren A I."/>
            <person name="Generalovic N T."/>
            <person name="Byers J.R.P. K."/>
            <person name="Montejo-Kovacevich G."/>
            <person name="Yen C E."/>
        </authorList>
    </citation>
    <scope>NUCLEOTIDE SEQUENCE [LARGE SCALE GENOMIC DNA]</scope>
</reference>
<dbReference type="Proteomes" id="UP000594454">
    <property type="component" value="Chromosome 2"/>
</dbReference>
<evidence type="ECO:0000313" key="1">
    <source>
        <dbReference type="EMBL" id="CAD7081367.1"/>
    </source>
</evidence>
<organism evidence="1 2">
    <name type="scientific">Hermetia illucens</name>
    <name type="common">Black soldier fly</name>
    <dbReference type="NCBI Taxonomy" id="343691"/>
    <lineage>
        <taxon>Eukaryota</taxon>
        <taxon>Metazoa</taxon>
        <taxon>Ecdysozoa</taxon>
        <taxon>Arthropoda</taxon>
        <taxon>Hexapoda</taxon>
        <taxon>Insecta</taxon>
        <taxon>Pterygota</taxon>
        <taxon>Neoptera</taxon>
        <taxon>Endopterygota</taxon>
        <taxon>Diptera</taxon>
        <taxon>Brachycera</taxon>
        <taxon>Stratiomyomorpha</taxon>
        <taxon>Stratiomyidae</taxon>
        <taxon>Hermetiinae</taxon>
        <taxon>Hermetia</taxon>
    </lineage>
</organism>
<dbReference type="EMBL" id="LR899010">
    <property type="protein sequence ID" value="CAD7081367.1"/>
    <property type="molecule type" value="Genomic_DNA"/>
</dbReference>
<keyword evidence="2" id="KW-1185">Reference proteome</keyword>
<dbReference type="InParanoid" id="A0A7R8UJX5"/>
<evidence type="ECO:0000313" key="2">
    <source>
        <dbReference type="Proteomes" id="UP000594454"/>
    </source>
</evidence>